<keyword evidence="7" id="KW-1185">Reference proteome</keyword>
<name>A0A8T8K2Z9_9EURY</name>
<dbReference type="PANTHER" id="PTHR42987">
    <property type="entry name" value="PEPTIDASE S49"/>
    <property type="match status" value="1"/>
</dbReference>
<evidence type="ECO:0000256" key="1">
    <source>
        <dbReference type="ARBA" id="ARBA00008683"/>
    </source>
</evidence>
<evidence type="ECO:0000259" key="5">
    <source>
        <dbReference type="Pfam" id="PF01343"/>
    </source>
</evidence>
<dbReference type="InterPro" id="IPR029045">
    <property type="entry name" value="ClpP/crotonase-like_dom_sf"/>
</dbReference>
<dbReference type="GO" id="GO:0006508">
    <property type="term" value="P:proteolysis"/>
    <property type="evidence" value="ECO:0007669"/>
    <property type="project" value="UniProtKB-KW"/>
</dbReference>
<dbReference type="Proteomes" id="UP000681041">
    <property type="component" value="Chromosome"/>
</dbReference>
<dbReference type="Gene3D" id="3.90.226.10">
    <property type="entry name" value="2-enoyl-CoA Hydratase, Chain A, domain 1"/>
    <property type="match status" value="1"/>
</dbReference>
<sequence length="303" mass="32437">MDKKNKMALLGSIGGLVLLAIILLSLISVIGNSWSPSASGSIAVIPIYGQIAYSPSSLMGSSVSNPDVIKELIQNANQDVNVKAILLEVNSPGGSPVASEEIMESVQNSEKPVVVWISDTGASGAYLVASGADRIVASPSSWVGSIGVLVDLIDLSRLYDREGINKYAIKGGEYKDMGADYRELTPEEKEMMQNMVDEEYDYFIEQVAKNRNLSKSYVAGIAEGKIYTGRQAKNLKLVDDLGGKDEALDIAAHLAGIKDYTVVSFAPRTTLESLLSSIGTKIGYALGMGIGENMNQETIQNIY</sequence>
<keyword evidence="4" id="KW-0720">Serine protease</keyword>
<evidence type="ECO:0000313" key="6">
    <source>
        <dbReference type="EMBL" id="QUH22876.1"/>
    </source>
</evidence>
<dbReference type="NCBIfam" id="TIGR00706">
    <property type="entry name" value="SppA_dom"/>
    <property type="match status" value="1"/>
</dbReference>
<dbReference type="OrthoDB" id="31107at2157"/>
<dbReference type="Pfam" id="PF01343">
    <property type="entry name" value="Peptidase_S49"/>
    <property type="match status" value="1"/>
</dbReference>
<dbReference type="GeneID" id="64819770"/>
<comment type="similarity">
    <text evidence="1">Belongs to the peptidase S49 family.</text>
</comment>
<keyword evidence="2" id="KW-0645">Protease</keyword>
<dbReference type="CDD" id="cd07023">
    <property type="entry name" value="S49_Sppa_N_C"/>
    <property type="match status" value="1"/>
</dbReference>
<reference evidence="6" key="1">
    <citation type="submission" date="2020-07" db="EMBL/GenBank/DDBJ databases">
        <title>Methanobacterium. sp. MethCan genome.</title>
        <authorList>
            <person name="Postec A."/>
            <person name="Quemeneur M."/>
        </authorList>
    </citation>
    <scope>NUCLEOTIDE SEQUENCE</scope>
    <source>
        <strain evidence="6">MethCAN</strain>
    </source>
</reference>
<keyword evidence="3" id="KW-0378">Hydrolase</keyword>
<gene>
    <name evidence="6" type="primary">sppA</name>
    <name evidence="6" type="ORF">HYG87_03355</name>
</gene>
<evidence type="ECO:0000313" key="7">
    <source>
        <dbReference type="Proteomes" id="UP000681041"/>
    </source>
</evidence>
<dbReference type="KEGG" id="meme:HYG87_03355"/>
<dbReference type="InterPro" id="IPR002142">
    <property type="entry name" value="Peptidase_S49"/>
</dbReference>
<organism evidence="6 7">
    <name type="scientific">Methanobacterium alkalithermotolerans</name>
    <dbReference type="NCBI Taxonomy" id="2731220"/>
    <lineage>
        <taxon>Archaea</taxon>
        <taxon>Methanobacteriati</taxon>
        <taxon>Methanobacteriota</taxon>
        <taxon>Methanomada group</taxon>
        <taxon>Methanobacteria</taxon>
        <taxon>Methanobacteriales</taxon>
        <taxon>Methanobacteriaceae</taxon>
        <taxon>Methanobacterium</taxon>
    </lineage>
</organism>
<dbReference type="EMBL" id="CP058560">
    <property type="protein sequence ID" value="QUH22876.1"/>
    <property type="molecule type" value="Genomic_DNA"/>
</dbReference>
<dbReference type="GO" id="GO:0008236">
    <property type="term" value="F:serine-type peptidase activity"/>
    <property type="evidence" value="ECO:0007669"/>
    <property type="project" value="UniProtKB-KW"/>
</dbReference>
<dbReference type="RefSeq" id="WP_211533821.1">
    <property type="nucleotide sequence ID" value="NZ_CP058560.1"/>
</dbReference>
<accession>A0A8T8K2Z9</accession>
<feature type="domain" description="Peptidase S49" evidence="5">
    <location>
        <begin position="107"/>
        <end position="257"/>
    </location>
</feature>
<dbReference type="AlphaFoldDB" id="A0A8T8K2Z9"/>
<dbReference type="Gene3D" id="6.20.330.10">
    <property type="match status" value="1"/>
</dbReference>
<evidence type="ECO:0000256" key="2">
    <source>
        <dbReference type="ARBA" id="ARBA00022670"/>
    </source>
</evidence>
<dbReference type="PANTHER" id="PTHR42987:SF4">
    <property type="entry name" value="PROTEASE SOHB-RELATED"/>
    <property type="match status" value="1"/>
</dbReference>
<proteinExistence type="inferred from homology"/>
<evidence type="ECO:0000256" key="3">
    <source>
        <dbReference type="ARBA" id="ARBA00022801"/>
    </source>
</evidence>
<dbReference type="InterPro" id="IPR047272">
    <property type="entry name" value="S49_SppA_C"/>
</dbReference>
<dbReference type="InterPro" id="IPR004635">
    <property type="entry name" value="Pept_S49_SppA"/>
</dbReference>
<protein>
    <submittedName>
        <fullName evidence="6">Signal peptide peptidase SppA</fullName>
    </submittedName>
</protein>
<evidence type="ECO:0000256" key="4">
    <source>
        <dbReference type="ARBA" id="ARBA00022825"/>
    </source>
</evidence>
<dbReference type="SUPFAM" id="SSF52096">
    <property type="entry name" value="ClpP/crotonase"/>
    <property type="match status" value="1"/>
</dbReference>